<dbReference type="GeneID" id="89933364"/>
<dbReference type="InterPro" id="IPR003018">
    <property type="entry name" value="GAF"/>
</dbReference>
<accession>A0AAN6QHM9</accession>
<evidence type="ECO:0000259" key="8">
    <source>
        <dbReference type="PROSITE" id="PS50109"/>
    </source>
</evidence>
<dbReference type="PANTHER" id="PTHR43047:SF72">
    <property type="entry name" value="OSMOSENSING HISTIDINE PROTEIN KINASE SLN1"/>
    <property type="match status" value="1"/>
</dbReference>
<dbReference type="SMART" id="SM00065">
    <property type="entry name" value="GAF"/>
    <property type="match status" value="1"/>
</dbReference>
<dbReference type="EMBL" id="MU853354">
    <property type="protein sequence ID" value="KAK4109821.1"/>
    <property type="molecule type" value="Genomic_DNA"/>
</dbReference>
<sequence length="1217" mass="133095">MTVAKLVSEPTRARETFRHHPSLETEVRYNDGLQPLPSAQLMTSPDPVLTALAQLGACQLKTARALISLFDQDYQYVVAEATPTLPLKPSLGYEDHREHLWLCGTAIPRRYAVCEHTLCVDDSTKSQEGRDPTELPPVTLISDLMADPRFSSKPYCQPGNPARFYAGVPIRTRRGINIGVFCVVDPEPGDPSRWDEGSMSTATALLRGISLTITRHLEAARSEMVGRRNERMARGLGSFIEGKSTMSGWRTNLSVESFEDKSGNEGALNANQQAIQLKDEQDLVHGQPCPPFSGADRLSKSDRGPTKPKSREKASKPAPTVDSIFSRAANVIRESIEVEGVVFLDATVSSFGGLSAKVDLDGPGQSHAQGQALSSSDETGMSDVSLDKASGPPCRVIGFSTSTTSSIDGAKYPARRTVLPEKFLAKLLQRYPAGKIFNFDQNGALQSSDSSEDNTSPTASSSHAEKPPFVGGELDAGLGGRSKRRKNPFARQHEGSIILKSFPTARSVAFVPVWNSRKERWLAGGFVYTGTPTRIFTPEGELSYLRALGMLAMAETLRQETAAADKAKSDILSSLSHELRSPLHGVVLGVEMLHDTELDVFQGNLLHTLETCSRTLVDTIDHLLDYSKINNYTTLSKRQRTMPSRGLNQERLASIEDGMKSLYSEVKLDVLCEEVLESVFAGFSFQRMSIAQLAKQRPTDFVDVHANRHLDRAQAIEELGPLFRDRDQSLGSSLDKVLVHLDVDPACSWTFRTQPGAIRRIIMNLFGNSLKYTQQGAIRLSVRQETPKKRLPGKAQMVKLKIIDTGKGITEDYLRNELFTPFSQEDRLAPGTGLGLSLVKQIVSQLRGTVSVESRVGAGTTVSISLPMEPVKQVPEVNHTSPLSAENQAIEQTFEEQVLALKGLRIRLLGFDRDVIQDQSSRTGGAHCSSAVLMENICRGWLQMEVISETATARLAPDLILCTESAIYEVYGRDTRLPTTVPTVVVCPNALVARHLSTSAQFLESRGTFEFISQPTGPRKLAKILLSALKRLESTPPPRLASPDPVGAPTTEPATPPASEPVHVRPKPARNFSSCSTVTASGPGPEPEPESDAVFLLVDDNHINLKILTSYMKKLGRPYVTATNGQEAVDTYRQSPARCKCIFMDISMPVMDGFEATRHIRAHESEHDLRPALIFALTGLASTDAQQEAFRSGIDLFLTKPVKLKEIGALLGSRGLL</sequence>
<dbReference type="GO" id="GO:0000155">
    <property type="term" value="F:phosphorelay sensor kinase activity"/>
    <property type="evidence" value="ECO:0007669"/>
    <property type="project" value="InterPro"/>
</dbReference>
<keyword evidence="11" id="KW-1185">Reference proteome</keyword>
<feature type="compositionally biased region" description="Polar residues" evidence="7">
    <location>
        <begin position="366"/>
        <end position="379"/>
    </location>
</feature>
<dbReference type="PROSITE" id="PS50109">
    <property type="entry name" value="HIS_KIN"/>
    <property type="match status" value="1"/>
</dbReference>
<dbReference type="InterPro" id="IPR036097">
    <property type="entry name" value="HisK_dim/P_sf"/>
</dbReference>
<evidence type="ECO:0000256" key="3">
    <source>
        <dbReference type="ARBA" id="ARBA00022553"/>
    </source>
</evidence>
<gene>
    <name evidence="10" type="ORF">N656DRAFT_322095</name>
</gene>
<evidence type="ECO:0000259" key="9">
    <source>
        <dbReference type="PROSITE" id="PS50110"/>
    </source>
</evidence>
<dbReference type="SMART" id="SM00448">
    <property type="entry name" value="REC"/>
    <property type="match status" value="1"/>
</dbReference>
<dbReference type="InterPro" id="IPR003661">
    <property type="entry name" value="HisK_dim/P_dom"/>
</dbReference>
<evidence type="ECO:0000256" key="7">
    <source>
        <dbReference type="SAM" id="MobiDB-lite"/>
    </source>
</evidence>
<feature type="compositionally biased region" description="Polar residues" evidence="7">
    <location>
        <begin position="1071"/>
        <end position="1080"/>
    </location>
</feature>
<reference evidence="10" key="2">
    <citation type="submission" date="2023-05" db="EMBL/GenBank/DDBJ databases">
        <authorList>
            <consortium name="Lawrence Berkeley National Laboratory"/>
            <person name="Steindorff A."/>
            <person name="Hensen N."/>
            <person name="Bonometti L."/>
            <person name="Westerberg I."/>
            <person name="Brannstrom I.O."/>
            <person name="Guillou S."/>
            <person name="Cros-Aarteil S."/>
            <person name="Calhoun S."/>
            <person name="Haridas S."/>
            <person name="Kuo A."/>
            <person name="Mondo S."/>
            <person name="Pangilinan J."/>
            <person name="Riley R."/>
            <person name="Labutti K."/>
            <person name="Andreopoulos B."/>
            <person name="Lipzen A."/>
            <person name="Chen C."/>
            <person name="Yanf M."/>
            <person name="Daum C."/>
            <person name="Ng V."/>
            <person name="Clum A."/>
            <person name="Ohm R."/>
            <person name="Martin F."/>
            <person name="Silar P."/>
            <person name="Natvig D."/>
            <person name="Lalanne C."/>
            <person name="Gautier V."/>
            <person name="Ament-Velasquez S.L."/>
            <person name="Kruys A."/>
            <person name="Hutchinson M.I."/>
            <person name="Powell A.J."/>
            <person name="Barry K."/>
            <person name="Miller A.N."/>
            <person name="Grigoriev I.V."/>
            <person name="Debuchy R."/>
            <person name="Gladieux P."/>
            <person name="Thoren M.H."/>
            <person name="Johannesson H."/>
        </authorList>
    </citation>
    <scope>NUCLEOTIDE SEQUENCE</scope>
    <source>
        <strain evidence="10">CBS 508.74</strain>
    </source>
</reference>
<keyword evidence="4" id="KW-0808">Transferase</keyword>
<dbReference type="InterPro" id="IPR036890">
    <property type="entry name" value="HATPase_C_sf"/>
</dbReference>
<dbReference type="SUPFAM" id="SSF47384">
    <property type="entry name" value="Homodimeric domain of signal transducing histidine kinase"/>
    <property type="match status" value="1"/>
</dbReference>
<dbReference type="EC" id="2.7.13.3" evidence="2"/>
<evidence type="ECO:0000256" key="1">
    <source>
        <dbReference type="ARBA" id="ARBA00000085"/>
    </source>
</evidence>
<dbReference type="PANTHER" id="PTHR43047">
    <property type="entry name" value="TWO-COMPONENT HISTIDINE PROTEIN KINASE"/>
    <property type="match status" value="1"/>
</dbReference>
<dbReference type="InterPro" id="IPR003594">
    <property type="entry name" value="HATPase_dom"/>
</dbReference>
<dbReference type="Gene3D" id="3.40.50.2300">
    <property type="match status" value="1"/>
</dbReference>
<dbReference type="Gene3D" id="3.30.450.40">
    <property type="match status" value="1"/>
</dbReference>
<dbReference type="PROSITE" id="PS50110">
    <property type="entry name" value="RESPONSE_REGULATORY"/>
    <property type="match status" value="1"/>
</dbReference>
<dbReference type="SMART" id="SM00387">
    <property type="entry name" value="HATPase_c"/>
    <property type="match status" value="1"/>
</dbReference>
<dbReference type="InterPro" id="IPR029016">
    <property type="entry name" value="GAF-like_dom_sf"/>
</dbReference>
<dbReference type="CDD" id="cd00082">
    <property type="entry name" value="HisKA"/>
    <property type="match status" value="1"/>
</dbReference>
<dbReference type="InterPro" id="IPR005467">
    <property type="entry name" value="His_kinase_dom"/>
</dbReference>
<comment type="catalytic activity">
    <reaction evidence="1">
        <text>ATP + protein L-histidine = ADP + protein N-phospho-L-histidine.</text>
        <dbReference type="EC" id="2.7.13.3"/>
    </reaction>
</comment>
<dbReference type="Gene3D" id="3.30.565.10">
    <property type="entry name" value="Histidine kinase-like ATPase, C-terminal domain"/>
    <property type="match status" value="1"/>
</dbReference>
<dbReference type="Pfam" id="PF02518">
    <property type="entry name" value="HATPase_c"/>
    <property type="match status" value="1"/>
</dbReference>
<comment type="caution">
    <text evidence="10">The sequence shown here is derived from an EMBL/GenBank/DDBJ whole genome shotgun (WGS) entry which is preliminary data.</text>
</comment>
<dbReference type="Pfam" id="PF00072">
    <property type="entry name" value="Response_reg"/>
    <property type="match status" value="1"/>
</dbReference>
<feature type="compositionally biased region" description="Polar residues" evidence="7">
    <location>
        <begin position="442"/>
        <end position="462"/>
    </location>
</feature>
<dbReference type="SUPFAM" id="SSF55874">
    <property type="entry name" value="ATPase domain of HSP90 chaperone/DNA topoisomerase II/histidine kinase"/>
    <property type="match status" value="1"/>
</dbReference>
<evidence type="ECO:0000256" key="2">
    <source>
        <dbReference type="ARBA" id="ARBA00012438"/>
    </source>
</evidence>
<dbReference type="InterPro" id="IPR004358">
    <property type="entry name" value="Sig_transdc_His_kin-like_C"/>
</dbReference>
<dbReference type="Gene3D" id="1.10.287.130">
    <property type="match status" value="1"/>
</dbReference>
<reference evidence="10" key="1">
    <citation type="journal article" date="2023" name="Mol. Phylogenet. Evol.">
        <title>Genome-scale phylogeny and comparative genomics of the fungal order Sordariales.</title>
        <authorList>
            <person name="Hensen N."/>
            <person name="Bonometti L."/>
            <person name="Westerberg I."/>
            <person name="Brannstrom I.O."/>
            <person name="Guillou S."/>
            <person name="Cros-Aarteil S."/>
            <person name="Calhoun S."/>
            <person name="Haridas S."/>
            <person name="Kuo A."/>
            <person name="Mondo S."/>
            <person name="Pangilinan J."/>
            <person name="Riley R."/>
            <person name="LaButti K."/>
            <person name="Andreopoulos B."/>
            <person name="Lipzen A."/>
            <person name="Chen C."/>
            <person name="Yan M."/>
            <person name="Daum C."/>
            <person name="Ng V."/>
            <person name="Clum A."/>
            <person name="Steindorff A."/>
            <person name="Ohm R.A."/>
            <person name="Martin F."/>
            <person name="Silar P."/>
            <person name="Natvig D.O."/>
            <person name="Lalanne C."/>
            <person name="Gautier V."/>
            <person name="Ament-Velasquez S.L."/>
            <person name="Kruys A."/>
            <person name="Hutchinson M.I."/>
            <person name="Powell A.J."/>
            <person name="Barry K."/>
            <person name="Miller A.N."/>
            <person name="Grigoriev I.V."/>
            <person name="Debuchy R."/>
            <person name="Gladieux P."/>
            <person name="Hiltunen Thoren M."/>
            <person name="Johannesson H."/>
        </authorList>
    </citation>
    <scope>NUCLEOTIDE SEQUENCE</scope>
    <source>
        <strain evidence="10">CBS 508.74</strain>
    </source>
</reference>
<feature type="domain" description="Response regulatory" evidence="9">
    <location>
        <begin position="1094"/>
        <end position="1215"/>
    </location>
</feature>
<dbReference type="GO" id="GO:0009927">
    <property type="term" value="F:histidine phosphotransfer kinase activity"/>
    <property type="evidence" value="ECO:0007669"/>
    <property type="project" value="TreeGrafter"/>
</dbReference>
<dbReference type="SUPFAM" id="SSF55781">
    <property type="entry name" value="GAF domain-like"/>
    <property type="match status" value="1"/>
</dbReference>
<organism evidence="10 11">
    <name type="scientific">Canariomyces notabilis</name>
    <dbReference type="NCBI Taxonomy" id="2074819"/>
    <lineage>
        <taxon>Eukaryota</taxon>
        <taxon>Fungi</taxon>
        <taxon>Dikarya</taxon>
        <taxon>Ascomycota</taxon>
        <taxon>Pezizomycotina</taxon>
        <taxon>Sordariomycetes</taxon>
        <taxon>Sordariomycetidae</taxon>
        <taxon>Sordariales</taxon>
        <taxon>Chaetomiaceae</taxon>
        <taxon>Canariomyces</taxon>
    </lineage>
</organism>
<feature type="region of interest" description="Disordered" evidence="7">
    <location>
        <begin position="1035"/>
        <end position="1091"/>
    </location>
</feature>
<dbReference type="AlphaFoldDB" id="A0AAN6QHM9"/>
<keyword evidence="3 6" id="KW-0597">Phosphoprotein</keyword>
<dbReference type="SMART" id="SM00388">
    <property type="entry name" value="HisKA"/>
    <property type="match status" value="1"/>
</dbReference>
<dbReference type="PRINTS" id="PR00344">
    <property type="entry name" value="BCTRLSENSOR"/>
</dbReference>
<dbReference type="CDD" id="cd17546">
    <property type="entry name" value="REC_hyHK_CKI1_RcsC-like"/>
    <property type="match status" value="1"/>
</dbReference>
<evidence type="ECO:0000256" key="5">
    <source>
        <dbReference type="ARBA" id="ARBA00022777"/>
    </source>
</evidence>
<feature type="domain" description="Histidine kinase" evidence="8">
    <location>
        <begin position="574"/>
        <end position="870"/>
    </location>
</feature>
<dbReference type="Proteomes" id="UP001302812">
    <property type="component" value="Unassembled WGS sequence"/>
</dbReference>
<dbReference type="SUPFAM" id="SSF52172">
    <property type="entry name" value="CheY-like"/>
    <property type="match status" value="1"/>
</dbReference>
<evidence type="ECO:0000313" key="11">
    <source>
        <dbReference type="Proteomes" id="UP001302812"/>
    </source>
</evidence>
<feature type="region of interest" description="Disordered" evidence="7">
    <location>
        <begin position="442"/>
        <end position="489"/>
    </location>
</feature>
<evidence type="ECO:0000256" key="6">
    <source>
        <dbReference type="PROSITE-ProRule" id="PRU00169"/>
    </source>
</evidence>
<feature type="region of interest" description="Disordered" evidence="7">
    <location>
        <begin position="283"/>
        <end position="319"/>
    </location>
</feature>
<dbReference type="GO" id="GO:0005886">
    <property type="term" value="C:plasma membrane"/>
    <property type="evidence" value="ECO:0007669"/>
    <property type="project" value="TreeGrafter"/>
</dbReference>
<dbReference type="Pfam" id="PF00512">
    <property type="entry name" value="HisKA"/>
    <property type="match status" value="1"/>
</dbReference>
<protein>
    <recommendedName>
        <fullName evidence="2">histidine kinase</fullName>
        <ecNumber evidence="2">2.7.13.3</ecNumber>
    </recommendedName>
</protein>
<dbReference type="RefSeq" id="XP_064667391.1">
    <property type="nucleotide sequence ID" value="XM_064809241.1"/>
</dbReference>
<feature type="region of interest" description="Disordered" evidence="7">
    <location>
        <begin position="362"/>
        <end position="384"/>
    </location>
</feature>
<keyword evidence="5" id="KW-0418">Kinase</keyword>
<dbReference type="InterPro" id="IPR011006">
    <property type="entry name" value="CheY-like_superfamily"/>
</dbReference>
<name>A0AAN6QHM9_9PEZI</name>
<dbReference type="InterPro" id="IPR001789">
    <property type="entry name" value="Sig_transdc_resp-reg_receiver"/>
</dbReference>
<evidence type="ECO:0000256" key="4">
    <source>
        <dbReference type="ARBA" id="ARBA00022679"/>
    </source>
</evidence>
<proteinExistence type="predicted"/>
<feature type="compositionally biased region" description="Basic and acidic residues" evidence="7">
    <location>
        <begin position="297"/>
        <end position="315"/>
    </location>
</feature>
<evidence type="ECO:0000313" key="10">
    <source>
        <dbReference type="EMBL" id="KAK4109821.1"/>
    </source>
</evidence>
<feature type="modified residue" description="4-aspartylphosphate" evidence="6">
    <location>
        <position position="1145"/>
    </location>
</feature>